<protein>
    <submittedName>
        <fullName evidence="2">Stage III sporulation protein AG</fullName>
    </submittedName>
</protein>
<gene>
    <name evidence="2" type="primary">spoIIIAG</name>
    <name evidence="2" type="ORF">PRECH8_00740</name>
</gene>
<reference evidence="2" key="2">
    <citation type="journal article" date="2021" name="Data Brief">
        <title>Draft genome sequence data of the facultative, thermophilic, xylanolytic bacterium Paenibacillus sp. strain DA-C8.</title>
        <authorList>
            <person name="Chhe C."/>
            <person name="Uke A."/>
            <person name="Baramee S."/>
            <person name="Ungkulpasvich U."/>
            <person name="Tachaapaikoon C."/>
            <person name="Pason P."/>
            <person name="Waeonukul R."/>
            <person name="Ratanakhanokchai K."/>
            <person name="Kosugi A."/>
        </authorList>
    </citation>
    <scope>NUCLEOTIDE SEQUENCE</scope>
    <source>
        <strain evidence="2">DA-C8</strain>
    </source>
</reference>
<evidence type="ECO:0000313" key="3">
    <source>
        <dbReference type="Proteomes" id="UP000654993"/>
    </source>
</evidence>
<dbReference type="NCBIfam" id="TIGR02830">
    <property type="entry name" value="spore_III_AG"/>
    <property type="match status" value="1"/>
</dbReference>
<dbReference type="RefSeq" id="WP_200965069.1">
    <property type="nucleotide sequence ID" value="NZ_BMAQ01000001.1"/>
</dbReference>
<keyword evidence="1" id="KW-0472">Membrane</keyword>
<keyword evidence="3" id="KW-1185">Reference proteome</keyword>
<evidence type="ECO:0000256" key="1">
    <source>
        <dbReference type="SAM" id="Phobius"/>
    </source>
</evidence>
<keyword evidence="1" id="KW-0812">Transmembrane</keyword>
<dbReference type="InterPro" id="IPR014195">
    <property type="entry name" value="Spore_III_AG"/>
</dbReference>
<comment type="caution">
    <text evidence="2">The sequence shown here is derived from an EMBL/GenBank/DDBJ whole genome shotgun (WGS) entry which is preliminary data.</text>
</comment>
<dbReference type="EMBL" id="BMAQ01000001">
    <property type="protein sequence ID" value="GFR36778.1"/>
    <property type="molecule type" value="Genomic_DNA"/>
</dbReference>
<sequence length="211" mass="23722">MIKLLSWLEERLGGGKDGAKRVRTFQWLIIMGLAGAALMILNSFIRVEEISDEPSRLPAGDAEQTVFLNQSQEKDNPFTEYERKYENRLKEILEKIVGVGSVDVMVTIESTEESVVYRDYHESEQETNERDDQGAQRHITSVTRDGTIVLYTVSGESRPIILKLIKPQIRGVIVVANGAENSVVKQMLSEAVQRGLNVPPARISILPRKTQ</sequence>
<accession>A0A916QCC1</accession>
<name>A0A916QCC1_9BACL</name>
<dbReference type="AlphaFoldDB" id="A0A916QCC1"/>
<evidence type="ECO:0000313" key="2">
    <source>
        <dbReference type="EMBL" id="GFR36778.1"/>
    </source>
</evidence>
<keyword evidence="1" id="KW-1133">Transmembrane helix</keyword>
<organism evidence="2 3">
    <name type="scientific">Insulibacter thermoxylanivorax</name>
    <dbReference type="NCBI Taxonomy" id="2749268"/>
    <lineage>
        <taxon>Bacteria</taxon>
        <taxon>Bacillati</taxon>
        <taxon>Bacillota</taxon>
        <taxon>Bacilli</taxon>
        <taxon>Bacillales</taxon>
        <taxon>Paenibacillaceae</taxon>
        <taxon>Insulibacter</taxon>
    </lineage>
</organism>
<proteinExistence type="predicted"/>
<dbReference type="Proteomes" id="UP000654993">
    <property type="component" value="Unassembled WGS sequence"/>
</dbReference>
<reference evidence="2" key="1">
    <citation type="submission" date="2020-08" db="EMBL/GenBank/DDBJ databases">
        <authorList>
            <person name="Uke A."/>
            <person name="Chhe C."/>
            <person name="Baramee S."/>
            <person name="Kosugi A."/>
        </authorList>
    </citation>
    <scope>NUCLEOTIDE SEQUENCE</scope>
    <source>
        <strain evidence="2">DA-C8</strain>
    </source>
</reference>
<feature type="transmembrane region" description="Helical" evidence="1">
    <location>
        <begin position="25"/>
        <end position="45"/>
    </location>
</feature>